<sequence length="136" mass="15135">MAGEETDNDVSAFLAVLAAMMLDNVWRLDETVGRVTDFVMSNKPDRDTVVVLQSFDRLKQEFEALAETLARYAQAHSSTPESGEARTRLGHDVIGDITVADLKERLLSRLQPELDDVMLPEISPEQAAEIGRDVVY</sequence>
<organism evidence="1 2">
    <name type="scientific">Undibacter mobilis</name>
    <dbReference type="NCBI Taxonomy" id="2292256"/>
    <lineage>
        <taxon>Bacteria</taxon>
        <taxon>Pseudomonadati</taxon>
        <taxon>Pseudomonadota</taxon>
        <taxon>Alphaproteobacteria</taxon>
        <taxon>Hyphomicrobiales</taxon>
        <taxon>Nitrobacteraceae</taxon>
        <taxon>Undibacter</taxon>
    </lineage>
</organism>
<dbReference type="EMBL" id="QRGO01000001">
    <property type="protein sequence ID" value="RDV03499.1"/>
    <property type="molecule type" value="Genomic_DNA"/>
</dbReference>
<dbReference type="AlphaFoldDB" id="A0A371B7C4"/>
<reference evidence="2" key="1">
    <citation type="submission" date="2018-08" db="EMBL/GenBank/DDBJ databases">
        <authorList>
            <person name="Kim S.-J."/>
            <person name="Jung G.-Y."/>
        </authorList>
    </citation>
    <scope>NUCLEOTIDE SEQUENCE [LARGE SCALE GENOMIC DNA]</scope>
    <source>
        <strain evidence="2">GY_H</strain>
    </source>
</reference>
<gene>
    <name evidence="1" type="ORF">DXH78_02160</name>
</gene>
<protein>
    <submittedName>
        <fullName evidence="1">Uncharacterized protein</fullName>
    </submittedName>
</protein>
<proteinExistence type="predicted"/>
<evidence type="ECO:0000313" key="2">
    <source>
        <dbReference type="Proteomes" id="UP000263993"/>
    </source>
</evidence>
<evidence type="ECO:0000313" key="1">
    <source>
        <dbReference type="EMBL" id="RDV03499.1"/>
    </source>
</evidence>
<dbReference type="Proteomes" id="UP000263993">
    <property type="component" value="Unassembled WGS sequence"/>
</dbReference>
<comment type="caution">
    <text evidence="1">The sequence shown here is derived from an EMBL/GenBank/DDBJ whole genome shotgun (WGS) entry which is preliminary data.</text>
</comment>
<name>A0A371B7C4_9BRAD</name>
<keyword evidence="2" id="KW-1185">Reference proteome</keyword>
<accession>A0A371B7C4</accession>